<dbReference type="Gene3D" id="2.120.10.30">
    <property type="entry name" value="TolB, C-terminal domain"/>
    <property type="match status" value="1"/>
</dbReference>
<accession>A0A4P7PRC9</accession>
<reference evidence="4 5" key="1">
    <citation type="submission" date="2019-04" db="EMBL/GenBank/DDBJ databases">
        <title>Flavobacterium sp. GS03.</title>
        <authorList>
            <person name="Kim H."/>
        </authorList>
    </citation>
    <scope>NUCLEOTIDE SEQUENCE [LARGE SCALE GENOMIC DNA]</scope>
    <source>
        <strain evidence="4 5">GS03</strain>
    </source>
</reference>
<evidence type="ECO:0000313" key="4">
    <source>
        <dbReference type="EMBL" id="QBZ97418.1"/>
    </source>
</evidence>
<evidence type="ECO:0000256" key="2">
    <source>
        <dbReference type="SAM" id="SignalP"/>
    </source>
</evidence>
<dbReference type="InterPro" id="IPR026444">
    <property type="entry name" value="Secre_tail"/>
</dbReference>
<dbReference type="EMBL" id="CP038810">
    <property type="protein sequence ID" value="QBZ97418.1"/>
    <property type="molecule type" value="Genomic_DNA"/>
</dbReference>
<feature type="domain" description="Secretion system C-terminal sorting" evidence="3">
    <location>
        <begin position="339"/>
        <end position="401"/>
    </location>
</feature>
<sequence length="408" mass="44664">MKAIRIILLLFIIQPTFSQSNWPSVAWNSATNLTATMSSSGIDEASGLYWNKDTNRLYLVQNSGRVRILQYNSGTNSFSQIGNKSISGGPEGITMANNTENAFYTIDENNYEIRKYTHTSDFGTVTQSKSWDLLQSPSTMTDTGNTGPEGICFIADTFLTHANFISQTTGLPYVSQKGMGGLLFIAHQNGGYVWVFDVNPNVNNDFAFVGKYKTNRSESCDLSFDGSTGLLYILHNTGDNTLEAVTLASSIVSSERKLNMTNEYFLPAPSGNTNIEGFAITENCPSSNTVSAWVCRDASSSESSTILTDALRWFSPVTTGFDCNSLATAQNQYGKTVSVYPNPVGNILQIQAANFMGAKFDIYNVLGEKIMTQSNSGTAIDVSNLKQGFYFLFLSNDNETAKITFIKK</sequence>
<dbReference type="KEGG" id="fsn:GS03_00907"/>
<feature type="chain" id="PRO_5020288209" description="Secretion system C-terminal sorting domain-containing protein" evidence="2">
    <location>
        <begin position="21"/>
        <end position="408"/>
    </location>
</feature>
<gene>
    <name evidence="4" type="ORF">GS03_00907</name>
</gene>
<evidence type="ECO:0000256" key="1">
    <source>
        <dbReference type="ARBA" id="ARBA00022729"/>
    </source>
</evidence>
<evidence type="ECO:0000313" key="5">
    <source>
        <dbReference type="Proteomes" id="UP000296862"/>
    </source>
</evidence>
<dbReference type="Pfam" id="PF18962">
    <property type="entry name" value="Por_Secre_tail"/>
    <property type="match status" value="1"/>
</dbReference>
<protein>
    <recommendedName>
        <fullName evidence="3">Secretion system C-terminal sorting domain-containing protein</fullName>
    </recommendedName>
</protein>
<keyword evidence="5" id="KW-1185">Reference proteome</keyword>
<dbReference type="RefSeq" id="WP_136151378.1">
    <property type="nucleotide sequence ID" value="NZ_CP038810.1"/>
</dbReference>
<dbReference type="OrthoDB" id="1273278at2"/>
<dbReference type="AlphaFoldDB" id="A0A4P7PRC9"/>
<proteinExistence type="predicted"/>
<dbReference type="SUPFAM" id="SSF50956">
    <property type="entry name" value="Thermostable phytase (3-phytase)"/>
    <property type="match status" value="1"/>
</dbReference>
<dbReference type="Proteomes" id="UP000296862">
    <property type="component" value="Chromosome"/>
</dbReference>
<organism evidence="4 5">
    <name type="scientific">Flavobacterium sangjuense</name>
    <dbReference type="NCBI Taxonomy" id="2518177"/>
    <lineage>
        <taxon>Bacteria</taxon>
        <taxon>Pseudomonadati</taxon>
        <taxon>Bacteroidota</taxon>
        <taxon>Flavobacteriia</taxon>
        <taxon>Flavobacteriales</taxon>
        <taxon>Flavobacteriaceae</taxon>
        <taxon>Flavobacterium</taxon>
    </lineage>
</organism>
<feature type="signal peptide" evidence="2">
    <location>
        <begin position="1"/>
        <end position="20"/>
    </location>
</feature>
<name>A0A4P7PRC9_9FLAO</name>
<dbReference type="NCBIfam" id="TIGR04183">
    <property type="entry name" value="Por_Secre_tail"/>
    <property type="match status" value="1"/>
</dbReference>
<keyword evidence="1 2" id="KW-0732">Signal</keyword>
<dbReference type="InterPro" id="IPR011042">
    <property type="entry name" value="6-blade_b-propeller_TolB-like"/>
</dbReference>
<evidence type="ECO:0000259" key="3">
    <source>
        <dbReference type="Pfam" id="PF18962"/>
    </source>
</evidence>